<evidence type="ECO:0000256" key="4">
    <source>
        <dbReference type="ARBA" id="ARBA00022729"/>
    </source>
</evidence>
<evidence type="ECO:0000256" key="1">
    <source>
        <dbReference type="ARBA" id="ARBA00004609"/>
    </source>
</evidence>
<dbReference type="Proteomes" id="UP000593564">
    <property type="component" value="Unassembled WGS sequence"/>
</dbReference>
<organism evidence="11 12">
    <name type="scientific">Camellia sinensis</name>
    <name type="common">Tea plant</name>
    <name type="synonym">Thea sinensis</name>
    <dbReference type="NCBI Taxonomy" id="4442"/>
    <lineage>
        <taxon>Eukaryota</taxon>
        <taxon>Viridiplantae</taxon>
        <taxon>Streptophyta</taxon>
        <taxon>Embryophyta</taxon>
        <taxon>Tracheophyta</taxon>
        <taxon>Spermatophyta</taxon>
        <taxon>Magnoliopsida</taxon>
        <taxon>eudicotyledons</taxon>
        <taxon>Gunneridae</taxon>
        <taxon>Pentapetalae</taxon>
        <taxon>asterids</taxon>
        <taxon>Ericales</taxon>
        <taxon>Theaceae</taxon>
        <taxon>Camellia</taxon>
    </lineage>
</organism>
<evidence type="ECO:0000256" key="8">
    <source>
        <dbReference type="ARBA" id="ARBA00023288"/>
    </source>
</evidence>
<keyword evidence="6" id="KW-1015">Disulfide bond</keyword>
<evidence type="ECO:0000256" key="2">
    <source>
        <dbReference type="ARBA" id="ARBA00022475"/>
    </source>
</evidence>
<comment type="subcellular location">
    <subcellularLocation>
        <location evidence="1">Cell membrane</location>
        <topology evidence="1">Lipid-anchor</topology>
        <topology evidence="1">GPI-anchor</topology>
    </subcellularLocation>
</comment>
<evidence type="ECO:0000256" key="5">
    <source>
        <dbReference type="ARBA" id="ARBA00023136"/>
    </source>
</evidence>
<feature type="domain" description="X8" evidence="10">
    <location>
        <begin position="61"/>
        <end position="146"/>
    </location>
</feature>
<comment type="caution">
    <text evidence="11">The sequence shown here is derived from an EMBL/GenBank/DDBJ whole genome shotgun (WGS) entry which is preliminary data.</text>
</comment>
<dbReference type="Pfam" id="PF07983">
    <property type="entry name" value="X8"/>
    <property type="match status" value="1"/>
</dbReference>
<dbReference type="AlphaFoldDB" id="A0A7J7H7Q2"/>
<gene>
    <name evidence="11" type="ORF">HYC85_014218</name>
</gene>
<reference evidence="12" key="1">
    <citation type="journal article" date="2020" name="Nat. Commun.">
        <title>Genome assembly of wild tea tree DASZ reveals pedigree and selection history of tea varieties.</title>
        <authorList>
            <person name="Zhang W."/>
            <person name="Zhang Y."/>
            <person name="Qiu H."/>
            <person name="Guo Y."/>
            <person name="Wan H."/>
            <person name="Zhang X."/>
            <person name="Scossa F."/>
            <person name="Alseekh S."/>
            <person name="Zhang Q."/>
            <person name="Wang P."/>
            <person name="Xu L."/>
            <person name="Schmidt M.H."/>
            <person name="Jia X."/>
            <person name="Li D."/>
            <person name="Zhu A."/>
            <person name="Guo F."/>
            <person name="Chen W."/>
            <person name="Ni D."/>
            <person name="Usadel B."/>
            <person name="Fernie A.R."/>
            <person name="Wen W."/>
        </authorList>
    </citation>
    <scope>NUCLEOTIDE SEQUENCE [LARGE SCALE GENOMIC DNA]</scope>
    <source>
        <strain evidence="12">cv. G240</strain>
    </source>
</reference>
<accession>A0A7J7H7Q2</accession>
<feature type="signal peptide" evidence="9">
    <location>
        <begin position="1"/>
        <end position="24"/>
    </location>
</feature>
<feature type="chain" id="PRO_5029577286" description="X8 domain-containing protein" evidence="9">
    <location>
        <begin position="25"/>
        <end position="200"/>
    </location>
</feature>
<dbReference type="InterPro" id="IPR012946">
    <property type="entry name" value="X8"/>
</dbReference>
<dbReference type="GO" id="GO:0009506">
    <property type="term" value="C:plasmodesma"/>
    <property type="evidence" value="ECO:0007669"/>
    <property type="project" value="UniProtKB-ARBA"/>
</dbReference>
<dbReference type="GO" id="GO:0005886">
    <property type="term" value="C:plasma membrane"/>
    <property type="evidence" value="ECO:0007669"/>
    <property type="project" value="UniProtKB-SubCell"/>
</dbReference>
<evidence type="ECO:0000313" key="12">
    <source>
        <dbReference type="Proteomes" id="UP000593564"/>
    </source>
</evidence>
<keyword evidence="8" id="KW-0449">Lipoprotein</keyword>
<evidence type="ECO:0000256" key="9">
    <source>
        <dbReference type="SAM" id="SignalP"/>
    </source>
</evidence>
<keyword evidence="12" id="KW-1185">Reference proteome</keyword>
<reference evidence="11 12" key="2">
    <citation type="submission" date="2020-07" db="EMBL/GenBank/DDBJ databases">
        <title>Genome assembly of wild tea tree DASZ reveals pedigree and selection history of tea varieties.</title>
        <authorList>
            <person name="Zhang W."/>
        </authorList>
    </citation>
    <scope>NUCLEOTIDE SEQUENCE [LARGE SCALE GENOMIC DNA]</scope>
    <source>
        <strain evidence="12">cv. G240</strain>
        <tissue evidence="11">Leaf</tissue>
    </source>
</reference>
<keyword evidence="5" id="KW-0472">Membrane</keyword>
<name>A0A7J7H7Q2_CAMSI</name>
<evidence type="ECO:0000313" key="11">
    <source>
        <dbReference type="EMBL" id="KAF5948261.1"/>
    </source>
</evidence>
<dbReference type="PANTHER" id="PTHR31044">
    <property type="entry name" value="BETA-1,3 GLUCANASE"/>
    <property type="match status" value="1"/>
</dbReference>
<proteinExistence type="predicted"/>
<dbReference type="GO" id="GO:0098552">
    <property type="term" value="C:side of membrane"/>
    <property type="evidence" value="ECO:0007669"/>
    <property type="project" value="UniProtKB-KW"/>
</dbReference>
<keyword evidence="2" id="KW-1003">Cell membrane</keyword>
<dbReference type="InterPro" id="IPR044788">
    <property type="entry name" value="X8_dom_prot"/>
</dbReference>
<dbReference type="SMART" id="SM00768">
    <property type="entry name" value="X8"/>
    <property type="match status" value="1"/>
</dbReference>
<keyword evidence="4 9" id="KW-0732">Signal</keyword>
<keyword evidence="3" id="KW-0336">GPI-anchor</keyword>
<evidence type="ECO:0000259" key="10">
    <source>
        <dbReference type="SMART" id="SM00768"/>
    </source>
</evidence>
<dbReference type="EMBL" id="JACBKZ010000006">
    <property type="protein sequence ID" value="KAF5948261.1"/>
    <property type="molecule type" value="Genomic_DNA"/>
</dbReference>
<evidence type="ECO:0000256" key="7">
    <source>
        <dbReference type="ARBA" id="ARBA00023180"/>
    </source>
</evidence>
<keyword evidence="7" id="KW-0325">Glycoprotein</keyword>
<evidence type="ECO:0000256" key="6">
    <source>
        <dbReference type="ARBA" id="ARBA00023157"/>
    </source>
</evidence>
<sequence length="200" mass="21100">MMDVLSSFSLLLSVIFIIITTTTAHFSTASPDPHTIHQLRPIVRQQSTIAAANGVAVRVELWCVGKNNAQDSALQKALDWACGPGGADCGPIQQGGPCYDPADVQRTASYAFNDYFLKNGLTQDSCNFDGTAALTSLNPSHGSCKFPSSFAVNNGSFTGSSTAVGFGPAGADISGGNYFAGTWYLSLVTIHLFYAITLIF</sequence>
<evidence type="ECO:0000256" key="3">
    <source>
        <dbReference type="ARBA" id="ARBA00022622"/>
    </source>
</evidence>
<dbReference type="Gene3D" id="1.20.58.1040">
    <property type="match status" value="1"/>
</dbReference>
<dbReference type="PANTHER" id="PTHR31044:SF33">
    <property type="entry name" value="PLASMODESMATA CALLOSE-BINDING PROTEIN 5"/>
    <property type="match status" value="1"/>
</dbReference>
<protein>
    <recommendedName>
        <fullName evidence="10">X8 domain-containing protein</fullName>
    </recommendedName>
</protein>
<dbReference type="FunFam" id="1.20.58.1040:FF:000001">
    <property type="entry name" value="Glucan endo-1,3-beta-glucosidase 4"/>
    <property type="match status" value="1"/>
</dbReference>